<dbReference type="SMART" id="SM00408">
    <property type="entry name" value="IGc2"/>
    <property type="match status" value="3"/>
</dbReference>
<accession>A0A9Q1HVZ9</accession>
<protein>
    <recommendedName>
        <fullName evidence="11">Ig-like domain-containing protein</fullName>
    </recommendedName>
</protein>
<evidence type="ECO:0000256" key="3">
    <source>
        <dbReference type="ARBA" id="ARBA00022692"/>
    </source>
</evidence>
<sequence length="382" mass="41554">MVEYKDSVGVFCRSKYHTNHLHATEPSGCTFVGELTMETMLVCVWLVSSLIHMISGCSLSAPEGGTGYIGGSVLLPCFCTDGGTIPRSARWHFQPGPTSITLWSSGGVHNRYKDRMLISDSPGNMSLHLSDLTLSDGGTYRCSADGLYRDIRLTVKGCVFSDFGPIPITGFTGHSVVLPCACTDVQKKPKRIKWTADLGNQNTVIFPQGPTSGNDRYKHRVQLLDSVSPGNLSLRLSDLTLSDGGTYRCEADGLYRDITLTVKESLKPKKPGCVFSDSGPIHITGFTGHSVVLPCACTDVQIKPEQIKWTAVTEQQSAVIFPPHPSSGRVQLLDSVSPGNLSLRLSDLTLSDEGTYRCEADGQFKDIILTVIHTFKEFCLKV</sequence>
<dbReference type="Gene3D" id="2.60.40.10">
    <property type="entry name" value="Immunoglobulins"/>
    <property type="match status" value="3"/>
</dbReference>
<dbReference type="Pfam" id="PF07686">
    <property type="entry name" value="V-set"/>
    <property type="match status" value="3"/>
</dbReference>
<dbReference type="Proteomes" id="UP001152803">
    <property type="component" value="Unassembled WGS sequence"/>
</dbReference>
<evidence type="ECO:0000313" key="12">
    <source>
        <dbReference type="EMBL" id="KAJ8268478.1"/>
    </source>
</evidence>
<dbReference type="SUPFAM" id="SSF48726">
    <property type="entry name" value="Immunoglobulin"/>
    <property type="match status" value="3"/>
</dbReference>
<dbReference type="SMART" id="SM00406">
    <property type="entry name" value="IGv"/>
    <property type="match status" value="3"/>
</dbReference>
<dbReference type="GO" id="GO:0006955">
    <property type="term" value="P:immune response"/>
    <property type="evidence" value="ECO:0007669"/>
    <property type="project" value="TreeGrafter"/>
</dbReference>
<evidence type="ECO:0000256" key="5">
    <source>
        <dbReference type="ARBA" id="ARBA00022989"/>
    </source>
</evidence>
<dbReference type="GO" id="GO:0009897">
    <property type="term" value="C:external side of plasma membrane"/>
    <property type="evidence" value="ECO:0007669"/>
    <property type="project" value="TreeGrafter"/>
</dbReference>
<evidence type="ECO:0000256" key="2">
    <source>
        <dbReference type="ARBA" id="ARBA00022475"/>
    </source>
</evidence>
<keyword evidence="2" id="KW-1003">Cell membrane</keyword>
<dbReference type="OrthoDB" id="6157407at2759"/>
<evidence type="ECO:0000313" key="13">
    <source>
        <dbReference type="Proteomes" id="UP001152803"/>
    </source>
</evidence>
<dbReference type="AlphaFoldDB" id="A0A9Q1HVZ9"/>
<dbReference type="InterPro" id="IPR003599">
    <property type="entry name" value="Ig_sub"/>
</dbReference>
<keyword evidence="7" id="KW-1015">Disulfide bond</keyword>
<dbReference type="SMART" id="SM00409">
    <property type="entry name" value="IG"/>
    <property type="match status" value="3"/>
</dbReference>
<keyword evidence="3" id="KW-0812">Transmembrane</keyword>
<dbReference type="PANTHER" id="PTHR25466:SF14">
    <property type="entry name" value="BUTYROPHILIN SUBFAMILY 2 MEMBER A2-LIKE-RELATED"/>
    <property type="match status" value="1"/>
</dbReference>
<dbReference type="GO" id="GO:0071222">
    <property type="term" value="P:cellular response to lipopolysaccharide"/>
    <property type="evidence" value="ECO:0007669"/>
    <property type="project" value="TreeGrafter"/>
</dbReference>
<evidence type="ECO:0000259" key="11">
    <source>
        <dbReference type="PROSITE" id="PS50835"/>
    </source>
</evidence>
<proteinExistence type="predicted"/>
<reference evidence="12" key="1">
    <citation type="journal article" date="2023" name="Science">
        <title>Genome structures resolve the early diversification of teleost fishes.</title>
        <authorList>
            <person name="Parey E."/>
            <person name="Louis A."/>
            <person name="Montfort J."/>
            <person name="Bouchez O."/>
            <person name="Roques C."/>
            <person name="Iampietro C."/>
            <person name="Lluch J."/>
            <person name="Castinel A."/>
            <person name="Donnadieu C."/>
            <person name="Desvignes T."/>
            <person name="Floi Bucao C."/>
            <person name="Jouanno E."/>
            <person name="Wen M."/>
            <person name="Mejri S."/>
            <person name="Dirks R."/>
            <person name="Jansen H."/>
            <person name="Henkel C."/>
            <person name="Chen W.J."/>
            <person name="Zahm M."/>
            <person name="Cabau C."/>
            <person name="Klopp C."/>
            <person name="Thompson A.W."/>
            <person name="Robinson-Rechavi M."/>
            <person name="Braasch I."/>
            <person name="Lecointre G."/>
            <person name="Bobe J."/>
            <person name="Postlethwait J.H."/>
            <person name="Berthelot C."/>
            <person name="Roest Crollius H."/>
            <person name="Guiguen Y."/>
        </authorList>
    </citation>
    <scope>NUCLEOTIDE SEQUENCE</scope>
    <source>
        <strain evidence="12">Concon-B</strain>
    </source>
</reference>
<keyword evidence="6" id="KW-0472">Membrane</keyword>
<organism evidence="12 13">
    <name type="scientific">Conger conger</name>
    <name type="common">Conger eel</name>
    <name type="synonym">Muraena conger</name>
    <dbReference type="NCBI Taxonomy" id="82655"/>
    <lineage>
        <taxon>Eukaryota</taxon>
        <taxon>Metazoa</taxon>
        <taxon>Chordata</taxon>
        <taxon>Craniata</taxon>
        <taxon>Vertebrata</taxon>
        <taxon>Euteleostomi</taxon>
        <taxon>Actinopterygii</taxon>
        <taxon>Neopterygii</taxon>
        <taxon>Teleostei</taxon>
        <taxon>Anguilliformes</taxon>
        <taxon>Congridae</taxon>
        <taxon>Conger</taxon>
    </lineage>
</organism>
<keyword evidence="9" id="KW-0325">Glycoprotein</keyword>
<dbReference type="GO" id="GO:0031295">
    <property type="term" value="P:T cell costimulation"/>
    <property type="evidence" value="ECO:0007669"/>
    <property type="project" value="TreeGrafter"/>
</dbReference>
<evidence type="ECO:0000256" key="10">
    <source>
        <dbReference type="ARBA" id="ARBA00023319"/>
    </source>
</evidence>
<evidence type="ECO:0000256" key="8">
    <source>
        <dbReference type="ARBA" id="ARBA00023170"/>
    </source>
</evidence>
<dbReference type="GO" id="GO:0042130">
    <property type="term" value="P:negative regulation of T cell proliferation"/>
    <property type="evidence" value="ECO:0007669"/>
    <property type="project" value="TreeGrafter"/>
</dbReference>
<dbReference type="PANTHER" id="PTHR25466">
    <property type="entry name" value="T-LYMPHOCYTE ACTIVATION ANTIGEN"/>
    <property type="match status" value="1"/>
</dbReference>
<keyword evidence="5" id="KW-1133">Transmembrane helix</keyword>
<evidence type="ECO:0000256" key="9">
    <source>
        <dbReference type="ARBA" id="ARBA00023180"/>
    </source>
</evidence>
<dbReference type="EMBL" id="JAFJMO010000009">
    <property type="protein sequence ID" value="KAJ8268478.1"/>
    <property type="molecule type" value="Genomic_DNA"/>
</dbReference>
<evidence type="ECO:0000256" key="4">
    <source>
        <dbReference type="ARBA" id="ARBA00022729"/>
    </source>
</evidence>
<evidence type="ECO:0000256" key="6">
    <source>
        <dbReference type="ARBA" id="ARBA00023136"/>
    </source>
</evidence>
<dbReference type="GO" id="GO:0007166">
    <property type="term" value="P:cell surface receptor signaling pathway"/>
    <property type="evidence" value="ECO:0007669"/>
    <property type="project" value="TreeGrafter"/>
</dbReference>
<dbReference type="InterPro" id="IPR036179">
    <property type="entry name" value="Ig-like_dom_sf"/>
</dbReference>
<dbReference type="InterPro" id="IPR051713">
    <property type="entry name" value="T-cell_Activation_Regulation"/>
</dbReference>
<evidence type="ECO:0000256" key="7">
    <source>
        <dbReference type="ARBA" id="ARBA00023157"/>
    </source>
</evidence>
<name>A0A9Q1HVZ9_CONCO</name>
<keyword evidence="10" id="KW-0393">Immunoglobulin domain</keyword>
<dbReference type="GO" id="GO:0042102">
    <property type="term" value="P:positive regulation of T cell proliferation"/>
    <property type="evidence" value="ECO:0007669"/>
    <property type="project" value="TreeGrafter"/>
</dbReference>
<keyword evidence="8" id="KW-0675">Receptor</keyword>
<comment type="subcellular location">
    <subcellularLocation>
        <location evidence="1">Cell membrane</location>
        <topology evidence="1">Single-pass type I membrane protein</topology>
    </subcellularLocation>
</comment>
<comment type="caution">
    <text evidence="12">The sequence shown here is derived from an EMBL/GenBank/DDBJ whole genome shotgun (WGS) entry which is preliminary data.</text>
</comment>
<dbReference type="PROSITE" id="PS50835">
    <property type="entry name" value="IG_LIKE"/>
    <property type="match status" value="3"/>
</dbReference>
<keyword evidence="13" id="KW-1185">Reference proteome</keyword>
<keyword evidence="4" id="KW-0732">Signal</keyword>
<dbReference type="InterPro" id="IPR013106">
    <property type="entry name" value="Ig_V-set"/>
</dbReference>
<evidence type="ECO:0000256" key="1">
    <source>
        <dbReference type="ARBA" id="ARBA00004251"/>
    </source>
</evidence>
<gene>
    <name evidence="12" type="ORF">COCON_G00136500</name>
</gene>
<feature type="domain" description="Ig-like" evidence="11">
    <location>
        <begin position="271"/>
        <end position="370"/>
    </location>
</feature>
<dbReference type="InterPro" id="IPR007110">
    <property type="entry name" value="Ig-like_dom"/>
</dbReference>
<dbReference type="InterPro" id="IPR003598">
    <property type="entry name" value="Ig_sub2"/>
</dbReference>
<dbReference type="InterPro" id="IPR013783">
    <property type="entry name" value="Ig-like_fold"/>
</dbReference>
<feature type="domain" description="Ig-like" evidence="11">
    <location>
        <begin position="173"/>
        <end position="261"/>
    </location>
</feature>
<feature type="domain" description="Ig-like" evidence="11">
    <location>
        <begin position="70"/>
        <end position="154"/>
    </location>
</feature>